<gene>
    <name evidence="1" type="ORF">F2Q65_08050</name>
</gene>
<dbReference type="Proteomes" id="UP000322981">
    <property type="component" value="Unassembled WGS sequence"/>
</dbReference>
<dbReference type="AlphaFoldDB" id="A0A5M8FLC0"/>
<dbReference type="InterPro" id="IPR021327">
    <property type="entry name" value="DUF2934"/>
</dbReference>
<keyword evidence="2" id="KW-1185">Reference proteome</keyword>
<evidence type="ECO:0000313" key="1">
    <source>
        <dbReference type="EMBL" id="KAA6185638.1"/>
    </source>
</evidence>
<reference evidence="1 2" key="1">
    <citation type="submission" date="2019-09" db="EMBL/GenBank/DDBJ databases">
        <title>Whole-genome sequence of the purple sulfur bacterium Thiohalocapsa marina DSM 19078.</title>
        <authorList>
            <person name="Kyndt J.A."/>
            <person name="Meyer T.E."/>
        </authorList>
    </citation>
    <scope>NUCLEOTIDE SEQUENCE [LARGE SCALE GENOMIC DNA]</scope>
    <source>
        <strain evidence="1 2">DSM 19078</strain>
    </source>
</reference>
<comment type="caution">
    <text evidence="1">The sequence shown here is derived from an EMBL/GenBank/DDBJ whole genome shotgun (WGS) entry which is preliminary data.</text>
</comment>
<protein>
    <submittedName>
        <fullName evidence="1">DUF2934 domain-containing protein</fullName>
    </submittedName>
</protein>
<proteinExistence type="predicted"/>
<dbReference type="RefSeq" id="WP_150092202.1">
    <property type="nucleotide sequence ID" value="NZ_JBFUOH010000003.1"/>
</dbReference>
<organism evidence="1 2">
    <name type="scientific">Thiohalocapsa marina</name>
    <dbReference type="NCBI Taxonomy" id="424902"/>
    <lineage>
        <taxon>Bacteria</taxon>
        <taxon>Pseudomonadati</taxon>
        <taxon>Pseudomonadota</taxon>
        <taxon>Gammaproteobacteria</taxon>
        <taxon>Chromatiales</taxon>
        <taxon>Chromatiaceae</taxon>
        <taxon>Thiohalocapsa</taxon>
    </lineage>
</organism>
<name>A0A5M8FLC0_9GAMM</name>
<dbReference type="EMBL" id="VWXX01000008">
    <property type="protein sequence ID" value="KAA6185638.1"/>
    <property type="molecule type" value="Genomic_DNA"/>
</dbReference>
<dbReference type="OrthoDB" id="8538784at2"/>
<sequence length="88" mass="9733">MHDLRPSGAPDHGALPDPCERERMVAVAAYYLAEQRGFAPGREQDDWCNAEQQIDAMLRDLRHQGIDPSGLGHAALRNALRLRIASAD</sequence>
<dbReference type="Pfam" id="PF11154">
    <property type="entry name" value="DUF2934"/>
    <property type="match status" value="1"/>
</dbReference>
<accession>A0A5M8FLC0</accession>
<evidence type="ECO:0000313" key="2">
    <source>
        <dbReference type="Proteomes" id="UP000322981"/>
    </source>
</evidence>